<feature type="region of interest" description="Disordered" evidence="1">
    <location>
        <begin position="168"/>
        <end position="189"/>
    </location>
</feature>
<dbReference type="AlphaFoldDB" id="A0A1U7ITK2"/>
<name>A0A1U7ITK2_9CYAN</name>
<evidence type="ECO:0000313" key="2">
    <source>
        <dbReference type="EMBL" id="OKH40850.1"/>
    </source>
</evidence>
<sequence length="189" mass="20581">MRNPIQNFDRFSGAAPIFGKLFVSSLLLGLIGTVSTNLDILPSTAQSTAQTKQAAPPINQRLVGSWQSRVSQTQNLTFIFGPDGKLFIVLPSNSDKAQALQLRYRVASTSSKPMHLDLTTANNKTAQTIFEFTPDGQLRMELQGIDAAKPRPANFGKGALVFKKVSNNTSLPPNAQLRQTNNPNNVMPK</sequence>
<protein>
    <recommendedName>
        <fullName evidence="4">TIGR03067 domain-containing protein</fullName>
    </recommendedName>
</protein>
<organism evidence="2 3">
    <name type="scientific">[Phormidium ambiguum] IAM M-71</name>
    <dbReference type="NCBI Taxonomy" id="454136"/>
    <lineage>
        <taxon>Bacteria</taxon>
        <taxon>Bacillati</taxon>
        <taxon>Cyanobacteriota</taxon>
        <taxon>Cyanophyceae</taxon>
        <taxon>Oscillatoriophycideae</taxon>
        <taxon>Aerosakkonematales</taxon>
        <taxon>Aerosakkonemataceae</taxon>
        <taxon>Floridanema</taxon>
    </lineage>
</organism>
<proteinExistence type="predicted"/>
<dbReference type="Proteomes" id="UP000185860">
    <property type="component" value="Unassembled WGS sequence"/>
</dbReference>
<gene>
    <name evidence="2" type="ORF">NIES2119_00615</name>
</gene>
<dbReference type="OrthoDB" id="458583at2"/>
<evidence type="ECO:0008006" key="4">
    <source>
        <dbReference type="Google" id="ProtNLM"/>
    </source>
</evidence>
<dbReference type="STRING" id="454136.NIES2119_00615"/>
<dbReference type="RefSeq" id="WP_073591524.1">
    <property type="nucleotide sequence ID" value="NZ_MRCE01000001.1"/>
</dbReference>
<comment type="caution">
    <text evidence="2">The sequence shown here is derived from an EMBL/GenBank/DDBJ whole genome shotgun (WGS) entry which is preliminary data.</text>
</comment>
<evidence type="ECO:0000256" key="1">
    <source>
        <dbReference type="SAM" id="MobiDB-lite"/>
    </source>
</evidence>
<accession>A0A1U7ITK2</accession>
<evidence type="ECO:0000313" key="3">
    <source>
        <dbReference type="Proteomes" id="UP000185860"/>
    </source>
</evidence>
<reference evidence="2 3" key="1">
    <citation type="submission" date="2016-11" db="EMBL/GenBank/DDBJ databases">
        <title>Draft Genome Sequences of Nine Cyanobacterial Strains from Diverse Habitats.</title>
        <authorList>
            <person name="Zhu T."/>
            <person name="Hou S."/>
            <person name="Lu X."/>
            <person name="Hess W.R."/>
        </authorList>
    </citation>
    <scope>NUCLEOTIDE SEQUENCE [LARGE SCALE GENOMIC DNA]</scope>
    <source>
        <strain evidence="2 3">IAM M-71</strain>
    </source>
</reference>
<dbReference type="EMBL" id="MRCE01000001">
    <property type="protein sequence ID" value="OKH40850.1"/>
    <property type="molecule type" value="Genomic_DNA"/>
</dbReference>